<dbReference type="HAMAP" id="MF_01931">
    <property type="entry name" value="PurF"/>
    <property type="match status" value="1"/>
</dbReference>
<dbReference type="GO" id="GO:0006189">
    <property type="term" value="P:'de novo' IMP biosynthetic process"/>
    <property type="evidence" value="ECO:0007669"/>
    <property type="project" value="UniProtKB-UniRule"/>
</dbReference>
<dbReference type="SUPFAM" id="SSF56235">
    <property type="entry name" value="N-terminal nucleophile aminohydrolases (Ntn hydrolases)"/>
    <property type="match status" value="1"/>
</dbReference>
<dbReference type="PANTHER" id="PTHR11907">
    <property type="entry name" value="AMIDOPHOSPHORIBOSYLTRANSFERASE"/>
    <property type="match status" value="1"/>
</dbReference>
<evidence type="ECO:0000256" key="10">
    <source>
        <dbReference type="PIRSR" id="PIRSR000485-2"/>
    </source>
</evidence>
<evidence type="ECO:0000256" key="11">
    <source>
        <dbReference type="SAM" id="MobiDB-lite"/>
    </source>
</evidence>
<organism evidence="13 14">
    <name type="scientific">Enterovirga aerilata</name>
    <dbReference type="NCBI Taxonomy" id="2730920"/>
    <lineage>
        <taxon>Bacteria</taxon>
        <taxon>Pseudomonadati</taxon>
        <taxon>Pseudomonadota</taxon>
        <taxon>Alphaproteobacteria</taxon>
        <taxon>Hyphomicrobiales</taxon>
        <taxon>Methylobacteriaceae</taxon>
        <taxon>Enterovirga</taxon>
    </lineage>
</organism>
<dbReference type="EMBL" id="JABEPP010000002">
    <property type="protein sequence ID" value="NNM72248.1"/>
    <property type="molecule type" value="Genomic_DNA"/>
</dbReference>
<comment type="catalytic activity">
    <reaction evidence="7 8">
        <text>5-phospho-beta-D-ribosylamine + L-glutamate + diphosphate = 5-phospho-alpha-D-ribose 1-diphosphate + L-glutamine + H2O</text>
        <dbReference type="Rhea" id="RHEA:14905"/>
        <dbReference type="ChEBI" id="CHEBI:15377"/>
        <dbReference type="ChEBI" id="CHEBI:29985"/>
        <dbReference type="ChEBI" id="CHEBI:33019"/>
        <dbReference type="ChEBI" id="CHEBI:58017"/>
        <dbReference type="ChEBI" id="CHEBI:58359"/>
        <dbReference type="ChEBI" id="CHEBI:58681"/>
        <dbReference type="EC" id="2.4.2.14"/>
    </reaction>
</comment>
<dbReference type="PIRSF" id="PIRSF000485">
    <property type="entry name" value="Amd_phspho_trans"/>
    <property type="match status" value="1"/>
</dbReference>
<feature type="region of interest" description="Disordered" evidence="11">
    <location>
        <begin position="1"/>
        <end position="25"/>
    </location>
</feature>
<feature type="binding site" evidence="7 10">
    <location>
        <position position="319"/>
    </location>
    <ligand>
        <name>Mg(2+)</name>
        <dbReference type="ChEBI" id="CHEBI:18420"/>
    </ligand>
</feature>
<sequence length="504" mass="55119">MTALPLREDGILPPASRAEAHESDTLDLDGDRLHEECGVFGIFGHPDAAAITALGLHALQHRGQEAAGIVSYDGRLFHLERRLGLVGDNFSDRNTIERLRGHAAIGHVRYATTGETVLRNVQPLFAEVEGGGFAVAHNGNLTNGISLRRQLIRDGAICQSTTDTEVVLHLVARSRKPFIVDRFVDALREIEGAYSFVALSNTKLIGARDPLGIRPLVLGELDGRYILASETCALDMIGARFVRDIENGEVVVISEDGVQSLRPWPKQPARPDIFEYIYFARPDSVVNGLPVYTVRKELGAELAREAPADADVVVPVPDSGVPAALGFSQTSGIPYELGIIRNHYVGRTFIEPTQSVRELGVRMKHSANRAVVEGKSIVLVDDSLVRGTTSVKIVRMMRDAGAREVHFRISSPPITHPDFYGIDTPEKEKLLAATMDLEEMRAYIGADSLAFLSVNGIYRAMGHERRDPIRPQFTDHCFTGDYPTPLTDLAVASPKKLAILAEAD</sequence>
<dbReference type="EC" id="2.4.2.14" evidence="7"/>
<evidence type="ECO:0000256" key="3">
    <source>
        <dbReference type="ARBA" id="ARBA00022676"/>
    </source>
</evidence>
<dbReference type="InterPro" id="IPR035584">
    <property type="entry name" value="PurF_N"/>
</dbReference>
<evidence type="ECO:0000256" key="4">
    <source>
        <dbReference type="ARBA" id="ARBA00022679"/>
    </source>
</evidence>
<dbReference type="CDD" id="cd00715">
    <property type="entry name" value="GPATase_N"/>
    <property type="match status" value="1"/>
</dbReference>
<dbReference type="CDD" id="cd06223">
    <property type="entry name" value="PRTases_typeI"/>
    <property type="match status" value="1"/>
</dbReference>
<dbReference type="AlphaFoldDB" id="A0A849I4G7"/>
<evidence type="ECO:0000259" key="12">
    <source>
        <dbReference type="PROSITE" id="PS51278"/>
    </source>
</evidence>
<reference evidence="13 14" key="1">
    <citation type="submission" date="2020-04" db="EMBL/GenBank/DDBJ databases">
        <title>Enterovirga sp. isolate from soil.</title>
        <authorList>
            <person name="Chea S."/>
            <person name="Kim D.-U."/>
        </authorList>
    </citation>
    <scope>NUCLEOTIDE SEQUENCE [LARGE SCALE GENOMIC DNA]</scope>
    <source>
        <strain evidence="13 14">DB1703</strain>
    </source>
</reference>
<dbReference type="InterPro" id="IPR005854">
    <property type="entry name" value="PurF"/>
</dbReference>
<dbReference type="InterPro" id="IPR017932">
    <property type="entry name" value="GATase_2_dom"/>
</dbReference>
<evidence type="ECO:0000256" key="6">
    <source>
        <dbReference type="ARBA" id="ARBA00022962"/>
    </source>
</evidence>
<keyword evidence="7 10" id="KW-0460">Magnesium</keyword>
<comment type="caution">
    <text evidence="13">The sequence shown here is derived from an EMBL/GenBank/DDBJ whole genome shotgun (WGS) entry which is preliminary data.</text>
</comment>
<evidence type="ECO:0000313" key="14">
    <source>
        <dbReference type="Proteomes" id="UP000564885"/>
    </source>
</evidence>
<evidence type="ECO:0000256" key="2">
    <source>
        <dbReference type="ARBA" id="ARBA00010138"/>
    </source>
</evidence>
<evidence type="ECO:0000256" key="1">
    <source>
        <dbReference type="ARBA" id="ARBA00005209"/>
    </source>
</evidence>
<dbReference type="SUPFAM" id="SSF53271">
    <property type="entry name" value="PRTase-like"/>
    <property type="match status" value="1"/>
</dbReference>
<dbReference type="Gene3D" id="3.60.20.10">
    <property type="entry name" value="Glutamine Phosphoribosylpyrophosphate, subunit 1, domain 1"/>
    <property type="match status" value="1"/>
</dbReference>
<feature type="binding site" evidence="7 10">
    <location>
        <position position="381"/>
    </location>
    <ligand>
        <name>Mg(2+)</name>
        <dbReference type="ChEBI" id="CHEBI:18420"/>
    </ligand>
</feature>
<feature type="active site" description="Nucleophile" evidence="7 9">
    <location>
        <position position="37"/>
    </location>
</feature>
<keyword evidence="4 7" id="KW-0808">Transferase</keyword>
<feature type="compositionally biased region" description="Basic and acidic residues" evidence="11">
    <location>
        <begin position="1"/>
        <end position="10"/>
    </location>
</feature>
<dbReference type="Pfam" id="PF13522">
    <property type="entry name" value="GATase_6"/>
    <property type="match status" value="1"/>
</dbReference>
<dbReference type="RefSeq" id="WP_171217737.1">
    <property type="nucleotide sequence ID" value="NZ_JABEPP010000002.1"/>
</dbReference>
<dbReference type="PROSITE" id="PS51278">
    <property type="entry name" value="GATASE_TYPE_2"/>
    <property type="match status" value="1"/>
</dbReference>
<evidence type="ECO:0000256" key="7">
    <source>
        <dbReference type="HAMAP-Rule" id="MF_01931"/>
    </source>
</evidence>
<comment type="caution">
    <text evidence="7">Lacks conserved residue(s) required for the propagation of feature annotation.</text>
</comment>
<comment type="function">
    <text evidence="7">Catalyzes the formation of phosphoribosylamine from phosphoribosylpyrophosphate (PRPP) and glutamine.</text>
</comment>
<evidence type="ECO:0000313" key="13">
    <source>
        <dbReference type="EMBL" id="NNM72248.1"/>
    </source>
</evidence>
<comment type="cofactor">
    <cofactor evidence="7 10">
        <name>Mg(2+)</name>
        <dbReference type="ChEBI" id="CHEBI:18420"/>
    </cofactor>
    <text evidence="7 10">Binds 1 Mg(2+) ion per subunit.</text>
</comment>
<dbReference type="GO" id="GO:0009113">
    <property type="term" value="P:purine nucleobase biosynthetic process"/>
    <property type="evidence" value="ECO:0007669"/>
    <property type="project" value="UniProtKB-UniRule"/>
</dbReference>
<dbReference type="Pfam" id="PF00156">
    <property type="entry name" value="Pribosyltran"/>
    <property type="match status" value="1"/>
</dbReference>
<comment type="pathway">
    <text evidence="1 7 8">Purine metabolism; IMP biosynthesis via de novo pathway; N(1)-(5-phospho-D-ribosyl)glycinamide from 5-phospho-alpha-D-ribose 1-diphosphate: step 1/2.</text>
</comment>
<keyword evidence="14" id="KW-1185">Reference proteome</keyword>
<feature type="binding site" evidence="7 10">
    <location>
        <position position="382"/>
    </location>
    <ligand>
        <name>Mg(2+)</name>
        <dbReference type="ChEBI" id="CHEBI:18420"/>
    </ligand>
</feature>
<keyword evidence="5 7" id="KW-0658">Purine biosynthesis</keyword>
<feature type="domain" description="Glutamine amidotransferase type-2" evidence="12">
    <location>
        <begin position="37"/>
        <end position="256"/>
    </location>
</feature>
<dbReference type="GO" id="GO:0004044">
    <property type="term" value="F:amidophosphoribosyltransferase activity"/>
    <property type="evidence" value="ECO:0007669"/>
    <property type="project" value="UniProtKB-UniRule"/>
</dbReference>
<dbReference type="InterPro" id="IPR029055">
    <property type="entry name" value="Ntn_hydrolases_N"/>
</dbReference>
<proteinExistence type="inferred from homology"/>
<name>A0A849I4G7_9HYPH</name>
<gene>
    <name evidence="7" type="primary">purF</name>
    <name evidence="13" type="ORF">HJG44_07545</name>
</gene>
<keyword evidence="7 10" id="KW-0479">Metal-binding</keyword>
<evidence type="ECO:0000256" key="9">
    <source>
        <dbReference type="PIRSR" id="PIRSR000485-1"/>
    </source>
</evidence>
<dbReference type="NCBIfam" id="TIGR01134">
    <property type="entry name" value="purF"/>
    <property type="match status" value="1"/>
</dbReference>
<dbReference type="UniPathway" id="UPA00074">
    <property type="reaction ID" value="UER00124"/>
</dbReference>
<keyword evidence="3 7" id="KW-0328">Glycosyltransferase</keyword>
<dbReference type="InterPro" id="IPR029057">
    <property type="entry name" value="PRTase-like"/>
</dbReference>
<evidence type="ECO:0000256" key="8">
    <source>
        <dbReference type="PIRNR" id="PIRNR000485"/>
    </source>
</evidence>
<dbReference type="Gene3D" id="3.40.50.2020">
    <property type="match status" value="1"/>
</dbReference>
<evidence type="ECO:0000256" key="5">
    <source>
        <dbReference type="ARBA" id="ARBA00022755"/>
    </source>
</evidence>
<dbReference type="GO" id="GO:0000287">
    <property type="term" value="F:magnesium ion binding"/>
    <property type="evidence" value="ECO:0007669"/>
    <property type="project" value="UniProtKB-UniRule"/>
</dbReference>
<protein>
    <recommendedName>
        <fullName evidence="7">Amidophosphoribosyltransferase</fullName>
        <shortName evidence="7">ATase</shortName>
        <ecNumber evidence="7">2.4.2.14</ecNumber>
    </recommendedName>
    <alternativeName>
        <fullName evidence="7">Glutamine phosphoribosylpyrophosphate amidotransferase</fullName>
        <shortName evidence="7">GPATase</shortName>
    </alternativeName>
</protein>
<keyword evidence="6 7" id="KW-0315">Glutamine amidotransferase</keyword>
<dbReference type="Proteomes" id="UP000564885">
    <property type="component" value="Unassembled WGS sequence"/>
</dbReference>
<accession>A0A849I4G7</accession>
<comment type="similarity">
    <text evidence="2 7 8">In the C-terminal section; belongs to the purine/pyrimidine phosphoribosyltransferase family.</text>
</comment>
<dbReference type="InterPro" id="IPR000836">
    <property type="entry name" value="PRTase_dom"/>
</dbReference>